<proteinExistence type="predicted"/>
<organism evidence="2 3">
    <name type="scientific">Trichoderma citrinoviride</name>
    <dbReference type="NCBI Taxonomy" id="58853"/>
    <lineage>
        <taxon>Eukaryota</taxon>
        <taxon>Fungi</taxon>
        <taxon>Dikarya</taxon>
        <taxon>Ascomycota</taxon>
        <taxon>Pezizomycotina</taxon>
        <taxon>Sordariomycetes</taxon>
        <taxon>Hypocreomycetidae</taxon>
        <taxon>Hypocreales</taxon>
        <taxon>Hypocreaceae</taxon>
        <taxon>Trichoderma</taxon>
    </lineage>
</organism>
<accession>A0A2T4BIK9</accession>
<dbReference type="RefSeq" id="XP_024752477.1">
    <property type="nucleotide sequence ID" value="XM_024892388.1"/>
</dbReference>
<evidence type="ECO:0000256" key="1">
    <source>
        <dbReference type="SAM" id="MobiDB-lite"/>
    </source>
</evidence>
<dbReference type="Proteomes" id="UP000241546">
    <property type="component" value="Unassembled WGS sequence"/>
</dbReference>
<evidence type="ECO:0000313" key="3">
    <source>
        <dbReference type="Proteomes" id="UP000241546"/>
    </source>
</evidence>
<dbReference type="EMBL" id="KZ680209">
    <property type="protein sequence ID" value="PTB69157.1"/>
    <property type="molecule type" value="Genomic_DNA"/>
</dbReference>
<name>A0A2T4BIK9_9HYPO</name>
<feature type="compositionally biased region" description="Low complexity" evidence="1">
    <location>
        <begin position="44"/>
        <end position="57"/>
    </location>
</feature>
<dbReference type="GeneID" id="36600506"/>
<protein>
    <submittedName>
        <fullName evidence="2">Uncharacterized protein</fullName>
    </submittedName>
</protein>
<sequence>MPPPPLETLRSTTPAPPPPPPPSSPSPYSPVNKPPTPPFPTCLSQQQPQNNNSNNNNIEVQLPPLVAGALVASFARTLADGLGSGSELLLAHYYVPHHRRLRPNLDIVVDRLMAAFARQLWDELFRFYHDADQQPSGGRRSSQLSRQVELLFQGPVRQLVLILNGPEAARCVLDELGPGLSRRPLTWASNDARGIDLELALQLLCGFWHRAFPELSPGGSPEQIARALHTLVTTGDAARSLVDEMRRLLLSPHHVQMHFAESAIWDIVLKRPGRPPADGFHIVQFKYECQLLNPLGGFGDLAYIRLASLPVVTGTAAEHVCVMTVAEYTERQWPRCGPVVLGCLDEALFNAASSLLQGEAFSGMSVWDGSDGRGARCPGLRFVHVETEGSWIRMSVSARPHTLVDVFQHMSWFCAAVSASPFPGVVAESATEVSDWAYVDGNVYVSCSLSHSPVPEADGLPWLRSLPRSAIASGFPVDGAPCSSSSSDVVM</sequence>
<feature type="compositionally biased region" description="Pro residues" evidence="1">
    <location>
        <begin position="14"/>
        <end position="40"/>
    </location>
</feature>
<dbReference type="OrthoDB" id="1577640at2759"/>
<gene>
    <name evidence="2" type="ORF">BBK36DRAFT_1134688</name>
</gene>
<feature type="region of interest" description="Disordered" evidence="1">
    <location>
        <begin position="1"/>
        <end position="59"/>
    </location>
</feature>
<evidence type="ECO:0000313" key="2">
    <source>
        <dbReference type="EMBL" id="PTB69157.1"/>
    </source>
</evidence>
<keyword evidence="3" id="KW-1185">Reference proteome</keyword>
<dbReference type="AlphaFoldDB" id="A0A2T4BIK9"/>
<reference evidence="3" key="1">
    <citation type="submission" date="2016-07" db="EMBL/GenBank/DDBJ databases">
        <title>Multiple horizontal gene transfer events from other fungi enriched the ability of initially mycotrophic Trichoderma (Ascomycota) to feed on dead plant biomass.</title>
        <authorList>
            <consortium name="DOE Joint Genome Institute"/>
            <person name="Atanasova L."/>
            <person name="Chenthamara K."/>
            <person name="Zhang J."/>
            <person name="Grujic M."/>
            <person name="Henrissat B."/>
            <person name="Kuo A."/>
            <person name="Aerts A."/>
            <person name="Salamov A."/>
            <person name="Lipzen A."/>
            <person name="Labutti K."/>
            <person name="Barry K."/>
            <person name="Miao Y."/>
            <person name="Rahimi M.J."/>
            <person name="Shen Q."/>
            <person name="Grigoriev I.V."/>
            <person name="Kubicek C.P."/>
            <person name="Druzhinina I.S."/>
        </authorList>
    </citation>
    <scope>NUCLEOTIDE SEQUENCE [LARGE SCALE GENOMIC DNA]</scope>
    <source>
        <strain evidence="3">TUCIM 6016</strain>
    </source>
</reference>